<reference evidence="2 3" key="1">
    <citation type="submission" date="2019-02" db="EMBL/GenBank/DDBJ databases">
        <title>Complete Genome Sequence and Methylome Analysis of free living Spirochaetas.</title>
        <authorList>
            <person name="Fomenkov A."/>
            <person name="Dubinina G."/>
            <person name="Leshcheva N."/>
            <person name="Mikheeva N."/>
            <person name="Grabovich M."/>
            <person name="Vincze T."/>
            <person name="Roberts R.J."/>
        </authorList>
    </citation>
    <scope>NUCLEOTIDE SEQUENCE [LARGE SCALE GENOMIC DNA]</scope>
    <source>
        <strain evidence="2 3">K2</strain>
    </source>
</reference>
<dbReference type="Pfam" id="PF01973">
    <property type="entry name" value="MptE-like"/>
    <property type="match status" value="1"/>
</dbReference>
<dbReference type="InterPro" id="IPR002826">
    <property type="entry name" value="MptE-like"/>
</dbReference>
<dbReference type="OrthoDB" id="304932at2"/>
<protein>
    <submittedName>
        <fullName evidence="2">DUF115 domain-containing protein</fullName>
    </submittedName>
</protein>
<sequence length="498" mass="57789">MHLEMSQSGTPTARINNKYLHSKYDPLKEARLFVNNFIQDKSYSKNKLIIVLEPGLGYLLNELSLIHPQNLIFSVFFHSNTYQYCSEKGVLDNIFSYAPNMNDSLTTVLDKTLTRLNMRDIIFLEWPASKYLFPDECKHIRYKILEHLRILQGNEITKRQFSKLWICNGIRNYLRHDYSTCIASPLDRAVILAASGPSLENHIDRIQELQKDYFIVALPSSLSILKEYDIIPDILFTTDPGFYAREHLKYLDPSTLCIAPVTASFRDNQNHLAGINQGSYIESLLFKNNELPFLAEMGTVAATALTFLKEICTHPIYIAGLDFCIKDIKMHAEPHSFKSIILKNENRFFPGVSSYFNRANDMAYKIENHFRYSKSMDTYSAWFRNQKFPDNFLRLSPIQVNLPFKTKNTIPSISMKGTKQIVLKRSIHYPNLRERIRKISELRSSLNHELHQFEKSSVPTQFLNQTSSELFPEFSISDNPEEIISRMKLFLHKIGQLI</sequence>
<organism evidence="2 3">
    <name type="scientific">Oceanispirochaeta crateris</name>
    <dbReference type="NCBI Taxonomy" id="2518645"/>
    <lineage>
        <taxon>Bacteria</taxon>
        <taxon>Pseudomonadati</taxon>
        <taxon>Spirochaetota</taxon>
        <taxon>Spirochaetia</taxon>
        <taxon>Spirochaetales</taxon>
        <taxon>Spirochaetaceae</taxon>
        <taxon>Oceanispirochaeta</taxon>
    </lineage>
</organism>
<dbReference type="KEGG" id="ock:EXM22_05150"/>
<dbReference type="EMBL" id="CP036150">
    <property type="protein sequence ID" value="QEN07406.1"/>
    <property type="molecule type" value="Genomic_DNA"/>
</dbReference>
<dbReference type="PANTHER" id="PTHR41786">
    <property type="entry name" value="MOTILITY ACCESSORY FACTOR MAF"/>
    <property type="match status" value="1"/>
</dbReference>
<feature type="domain" description="6-hydroxymethylpterin diphosphokinase MptE-like" evidence="1">
    <location>
        <begin position="187"/>
        <end position="326"/>
    </location>
</feature>
<keyword evidence="3" id="KW-1185">Reference proteome</keyword>
<name>A0A5C1QLJ6_9SPIO</name>
<dbReference type="Proteomes" id="UP000324209">
    <property type="component" value="Chromosome"/>
</dbReference>
<gene>
    <name evidence="2" type="ORF">EXM22_05150</name>
</gene>
<accession>A0A5C1QLJ6</accession>
<proteinExistence type="predicted"/>
<evidence type="ECO:0000313" key="3">
    <source>
        <dbReference type="Proteomes" id="UP000324209"/>
    </source>
</evidence>
<dbReference type="AlphaFoldDB" id="A0A5C1QLJ6"/>
<evidence type="ECO:0000259" key="1">
    <source>
        <dbReference type="Pfam" id="PF01973"/>
    </source>
</evidence>
<dbReference type="PANTHER" id="PTHR41786:SF1">
    <property type="entry name" value="6-HYDROXYMETHYLPTERIN DIPHOSPHOKINASE MPTE-LIKE DOMAIN-CONTAINING PROTEIN"/>
    <property type="match status" value="1"/>
</dbReference>
<evidence type="ECO:0000313" key="2">
    <source>
        <dbReference type="EMBL" id="QEN07406.1"/>
    </source>
</evidence>